<evidence type="ECO:0000256" key="3">
    <source>
        <dbReference type="ARBA" id="ARBA00022737"/>
    </source>
</evidence>
<dbReference type="SUPFAM" id="SSF52540">
    <property type="entry name" value="P-loop containing nucleoside triphosphate hydrolases"/>
    <property type="match status" value="1"/>
</dbReference>
<evidence type="ECO:0008006" key="12">
    <source>
        <dbReference type="Google" id="ProtNLM"/>
    </source>
</evidence>
<dbReference type="InterPro" id="IPR027417">
    <property type="entry name" value="P-loop_NTPase"/>
</dbReference>
<dbReference type="PRINTS" id="PR00364">
    <property type="entry name" value="DISEASERSIST"/>
</dbReference>
<dbReference type="Pfam" id="PF25019">
    <property type="entry name" value="LRR_R13L1-DRL21"/>
    <property type="match status" value="1"/>
</dbReference>
<evidence type="ECO:0000256" key="5">
    <source>
        <dbReference type="ARBA" id="ARBA00022821"/>
    </source>
</evidence>
<dbReference type="FunFam" id="1.10.8.430:FF:000003">
    <property type="entry name" value="Probable disease resistance protein At5g66910"/>
    <property type="match status" value="1"/>
</dbReference>
<dbReference type="Gene3D" id="3.40.50.300">
    <property type="entry name" value="P-loop containing nucleotide triphosphate hydrolases"/>
    <property type="match status" value="1"/>
</dbReference>
<evidence type="ECO:0000256" key="2">
    <source>
        <dbReference type="ARBA" id="ARBA00022614"/>
    </source>
</evidence>
<name>A0AAQ3UG05_PASNO</name>
<dbReference type="Proteomes" id="UP001341281">
    <property type="component" value="Chromosome 09"/>
</dbReference>
<dbReference type="Gene3D" id="1.10.10.10">
    <property type="entry name" value="Winged helix-like DNA-binding domain superfamily/Winged helix DNA-binding domain"/>
    <property type="match status" value="1"/>
</dbReference>
<feature type="domain" description="Disease resistance N-terminal" evidence="8">
    <location>
        <begin position="9"/>
        <end position="95"/>
    </location>
</feature>
<evidence type="ECO:0000259" key="8">
    <source>
        <dbReference type="Pfam" id="PF18052"/>
    </source>
</evidence>
<keyword evidence="6" id="KW-0067">ATP-binding</keyword>
<accession>A0AAQ3UG05</accession>
<evidence type="ECO:0000259" key="7">
    <source>
        <dbReference type="Pfam" id="PF00931"/>
    </source>
</evidence>
<dbReference type="Gene3D" id="1.10.8.430">
    <property type="entry name" value="Helical domain of apoptotic protease-activating factors"/>
    <property type="match status" value="1"/>
</dbReference>
<organism evidence="10 11">
    <name type="scientific">Paspalum notatum var. saurae</name>
    <dbReference type="NCBI Taxonomy" id="547442"/>
    <lineage>
        <taxon>Eukaryota</taxon>
        <taxon>Viridiplantae</taxon>
        <taxon>Streptophyta</taxon>
        <taxon>Embryophyta</taxon>
        <taxon>Tracheophyta</taxon>
        <taxon>Spermatophyta</taxon>
        <taxon>Magnoliopsida</taxon>
        <taxon>Liliopsida</taxon>
        <taxon>Poales</taxon>
        <taxon>Poaceae</taxon>
        <taxon>PACMAD clade</taxon>
        <taxon>Panicoideae</taxon>
        <taxon>Andropogonodae</taxon>
        <taxon>Paspaleae</taxon>
        <taxon>Paspalinae</taxon>
        <taxon>Paspalum</taxon>
    </lineage>
</organism>
<evidence type="ECO:0000256" key="4">
    <source>
        <dbReference type="ARBA" id="ARBA00022741"/>
    </source>
</evidence>
<keyword evidence="2" id="KW-0433">Leucine-rich repeat</keyword>
<evidence type="ECO:0000256" key="1">
    <source>
        <dbReference type="ARBA" id="ARBA00008894"/>
    </source>
</evidence>
<dbReference type="Pfam" id="PF00931">
    <property type="entry name" value="NB-ARC"/>
    <property type="match status" value="1"/>
</dbReference>
<dbReference type="InterPro" id="IPR032675">
    <property type="entry name" value="LRR_dom_sf"/>
</dbReference>
<dbReference type="GO" id="GO:0043531">
    <property type="term" value="F:ADP binding"/>
    <property type="evidence" value="ECO:0007669"/>
    <property type="project" value="InterPro"/>
</dbReference>
<evidence type="ECO:0000313" key="10">
    <source>
        <dbReference type="EMBL" id="WVZ91833.1"/>
    </source>
</evidence>
<evidence type="ECO:0000313" key="11">
    <source>
        <dbReference type="Proteomes" id="UP001341281"/>
    </source>
</evidence>
<dbReference type="InterPro" id="IPR056789">
    <property type="entry name" value="LRR_R13L1-DRL21"/>
</dbReference>
<keyword evidence="11" id="KW-1185">Reference proteome</keyword>
<gene>
    <name evidence="10" type="ORF">U9M48_037956</name>
</gene>
<sequence>MAETLLLPVVRGVVGKAADALVQRITRMCGVDDDRRKLERQLLHVQSLLADAGVKAETNGTVRVWMKALKTVAYQADDVLDNFQYEALRREALTQSGQSMASKVLSNFTSNNCLVLRYKASRDLKSVLQKIDELVAEMKRFDLVVRAEAPPQVLPWQTHSVLDMSMDIFGRDDDKEVVVKLLLDQEGQMDVQVLPIIGMGGVGKTTLAKMVFNDSRVLKHFELKMWLCVSENFEAISLVRSVTELATNRRCDMPDNIELLHRRLQEAIGRKRFLLMLDDVWNEDQNKWEEDLRPLLCSSIGGLGSMIVVTSRSRQVAEIMGTLPPHEVVCLSEDYSWELFSKKAFSKGVQEQAVLVRIGRRICNKCKGLPLALKAMGGLMSSKQKLQEWEAIAECNINDTNRGKEEVLPILKLSYKHLSPEMKRCFAFCAVFPKDYEMEKDKLIQLWISNGFILEEEIMDLTQKDGCGIDELKDLQLISPKLELYKLRNVRTGSKANLHQKRINELLLDWDHKRCDILTNDEVNHEAAVLESLVPPGELEFLEIHGYHGLAISQWMRDPQIFRCIRKLIISNCPRCEDLPIVWLSSSLEHVSLSGMDSLTTLCKNIDVDDAESISVQVFPRLKEMKLKDLPNLERWTESSAGEPHKSVMFPQLEKLEVMMETQTFPASSPWKENQTSLITTLNSTQTNILQSTPVHPKTQTKTTKQTNRTTDRCMWVRGEDAFISAFNLPKLRLGLGEGLAFLVELSIMDCWNIVNWPVEELRYLRCLRFLRICGCRKLVWISSEEILSLPLLENLVIDHCDILQDIQELPTSLRLLSIGDCPSLVSLPSNLRNLANLTFLSLSACGGIQAMPDGMDDLTSLEQLWIWSCKRIDKFPLGLLQRLPHLKKLSVHYCPSLQRRCREESDLIIVCFNVLSTEKSQPEGAAIGSVTTSSHVRCGGCDEKIY</sequence>
<dbReference type="InterPro" id="IPR041118">
    <property type="entry name" value="Rx_N"/>
</dbReference>
<evidence type="ECO:0000259" key="9">
    <source>
        <dbReference type="Pfam" id="PF25019"/>
    </source>
</evidence>
<dbReference type="Pfam" id="PF18052">
    <property type="entry name" value="Rx_N"/>
    <property type="match status" value="1"/>
</dbReference>
<keyword evidence="4" id="KW-0547">Nucleotide-binding</keyword>
<evidence type="ECO:0000256" key="6">
    <source>
        <dbReference type="ARBA" id="ARBA00022840"/>
    </source>
</evidence>
<reference evidence="10 11" key="1">
    <citation type="submission" date="2024-02" db="EMBL/GenBank/DDBJ databases">
        <title>High-quality chromosome-scale genome assembly of Pensacola bahiagrass (Paspalum notatum Flugge var. saurae).</title>
        <authorList>
            <person name="Vega J.M."/>
            <person name="Podio M."/>
            <person name="Orjuela J."/>
            <person name="Siena L.A."/>
            <person name="Pessino S.C."/>
            <person name="Combes M.C."/>
            <person name="Mariac C."/>
            <person name="Albertini E."/>
            <person name="Pupilli F."/>
            <person name="Ortiz J.P.A."/>
            <person name="Leblanc O."/>
        </authorList>
    </citation>
    <scope>NUCLEOTIDE SEQUENCE [LARGE SCALE GENOMIC DNA]</scope>
    <source>
        <strain evidence="10">R1</strain>
        <tissue evidence="10">Leaf</tissue>
    </source>
</reference>
<feature type="domain" description="R13L1/DRL21-like LRR repeat region" evidence="9">
    <location>
        <begin position="469"/>
        <end position="596"/>
    </location>
</feature>
<protein>
    <recommendedName>
        <fullName evidence="12">Disease resistance protein RGA3</fullName>
    </recommendedName>
</protein>
<dbReference type="AlphaFoldDB" id="A0AAQ3UG05"/>
<keyword evidence="3" id="KW-0677">Repeat</keyword>
<dbReference type="PANTHER" id="PTHR36766">
    <property type="entry name" value="PLANT BROAD-SPECTRUM MILDEW RESISTANCE PROTEIN RPW8"/>
    <property type="match status" value="1"/>
</dbReference>
<dbReference type="Gene3D" id="1.20.5.4130">
    <property type="match status" value="1"/>
</dbReference>
<dbReference type="GO" id="GO:0051707">
    <property type="term" value="P:response to other organism"/>
    <property type="evidence" value="ECO:0007669"/>
    <property type="project" value="UniProtKB-ARBA"/>
</dbReference>
<keyword evidence="5" id="KW-0611">Plant defense</keyword>
<dbReference type="GO" id="GO:0006952">
    <property type="term" value="P:defense response"/>
    <property type="evidence" value="ECO:0007669"/>
    <property type="project" value="UniProtKB-KW"/>
</dbReference>
<dbReference type="GO" id="GO:0005524">
    <property type="term" value="F:ATP binding"/>
    <property type="evidence" value="ECO:0007669"/>
    <property type="project" value="UniProtKB-KW"/>
</dbReference>
<dbReference type="InterPro" id="IPR042197">
    <property type="entry name" value="Apaf_helical"/>
</dbReference>
<dbReference type="EMBL" id="CP144753">
    <property type="protein sequence ID" value="WVZ91833.1"/>
    <property type="molecule type" value="Genomic_DNA"/>
</dbReference>
<feature type="domain" description="NB-ARC" evidence="7">
    <location>
        <begin position="173"/>
        <end position="347"/>
    </location>
</feature>
<dbReference type="SUPFAM" id="SSF52058">
    <property type="entry name" value="L domain-like"/>
    <property type="match status" value="1"/>
</dbReference>
<dbReference type="PANTHER" id="PTHR36766:SF64">
    <property type="entry name" value="OS12G0206100 PROTEIN"/>
    <property type="match status" value="1"/>
</dbReference>
<dbReference type="Gene3D" id="3.80.10.10">
    <property type="entry name" value="Ribonuclease Inhibitor"/>
    <property type="match status" value="2"/>
</dbReference>
<comment type="similarity">
    <text evidence="1">Belongs to the disease resistance NB-LRR family.</text>
</comment>
<proteinExistence type="inferred from homology"/>
<dbReference type="InterPro" id="IPR002182">
    <property type="entry name" value="NB-ARC"/>
</dbReference>
<dbReference type="InterPro" id="IPR036388">
    <property type="entry name" value="WH-like_DNA-bd_sf"/>
</dbReference>